<dbReference type="GO" id="GO:0004518">
    <property type="term" value="F:nuclease activity"/>
    <property type="evidence" value="ECO:0007669"/>
    <property type="project" value="UniProtKB-KW"/>
</dbReference>
<dbReference type="InterPro" id="IPR054712">
    <property type="entry name" value="Cas3-like_dom"/>
</dbReference>
<dbReference type="PANTHER" id="PTHR47962">
    <property type="entry name" value="ATP-DEPENDENT HELICASE LHR-RELATED-RELATED"/>
    <property type="match status" value="1"/>
</dbReference>
<keyword evidence="14" id="KW-1185">Reference proteome</keyword>
<reference evidence="13 14" key="1">
    <citation type="submission" date="2014-12" db="EMBL/GenBank/DDBJ databases">
        <title>Draft genome sequences of 29 type strains of Enterococci.</title>
        <authorList>
            <person name="Zhong Z."/>
            <person name="Sun Z."/>
            <person name="Liu W."/>
            <person name="Zhang W."/>
            <person name="Zhang H."/>
        </authorList>
    </citation>
    <scope>NUCLEOTIDE SEQUENCE [LARGE SCALE GENOMIC DNA]</scope>
    <source>
        <strain evidence="13 14">DSM 17029</strain>
    </source>
</reference>
<evidence type="ECO:0000256" key="2">
    <source>
        <dbReference type="ARBA" id="ARBA00009046"/>
    </source>
</evidence>
<dbReference type="Gene3D" id="1.10.3210.30">
    <property type="match status" value="1"/>
</dbReference>
<sequence length="801" mass="90821">MNKLYIAHFRTSDGAKQPLVQHLKETANISKDNGSSLGIATTCYLAGLLHDAGKYTDAFQQYLSDAHAGLAVVRGSVDHSTYGGKIILSIKATNKYERLSIEMIANSIFAHHSSRGLLDFISGEGDASVPFSTRYEKELPEYDDVCAHFFEEVASQSELESLVRIAGKELETIAVEHDWNPKSDQYQTDQFYFLKLVYSALLDGDRRNTQLFEEFNSVSQIDSSVLFESLASTLETTFETFRKGPETKINTLRQEMADACLQAADRPTGIYRLSIPTGGGKTLSSMRFALNHATKKRKKRIIYIIPYSSIIEQNAGVFRKHLQDSEGDFILEHHSNLVSEQDDQSEDSERKQAKMQDNWDSPIIVTTMVRFLENVFSGSTRNPRRIHQLLDSILIFDEIQSIPPKCLSMFNSLITFLKEYGNTTTLLCTATQPTLENRKVKLPLESDAEIVPDLASASTAFERVKVIDYTKPTYWSAQELADFSEKLLEDNRNLLIILNTKKAVRTIFQELRDRGKQVFHLSTSMSPNHRTSKLESIREALDKGQDIICVTTPLIEAGVDISFATVIRSISGLDSIAQAAGRCNRNGESDVQQPVYLVNLVKELENIDKMREIKTKSLITMELLQDREFNHEDSSLLDPKLIEQFFNRYYARVEKANESDYLFNGGKNSLYELMGKNLNRKKFYVSKMNELPPTLMVSSSQTIAQHFNVIEQQGDSVLVEFDEGEEMIIELSGSKDVIFDKRWYQRAQRNSITLYQHEFEQLEKSGLITLTPAGIYVLHQQAYDKDFGLNIEGDSHGSYSF</sequence>
<evidence type="ECO:0000256" key="3">
    <source>
        <dbReference type="ARBA" id="ARBA00022722"/>
    </source>
</evidence>
<evidence type="ECO:0000259" key="12">
    <source>
        <dbReference type="PROSITE" id="PS51643"/>
    </source>
</evidence>
<dbReference type="InterPro" id="IPR006674">
    <property type="entry name" value="HD_domain"/>
</dbReference>
<evidence type="ECO:0000256" key="5">
    <source>
        <dbReference type="ARBA" id="ARBA00022741"/>
    </source>
</evidence>
<evidence type="ECO:0000256" key="9">
    <source>
        <dbReference type="ARBA" id="ARBA00023118"/>
    </source>
</evidence>
<comment type="similarity">
    <text evidence="1">In the N-terminal section; belongs to the CRISPR-associated nuclease Cas3-HD family.</text>
</comment>
<gene>
    <name evidence="13" type="ORF">RU97_GL000670</name>
</gene>
<evidence type="ECO:0000256" key="6">
    <source>
        <dbReference type="ARBA" id="ARBA00022801"/>
    </source>
</evidence>
<name>A0A1L8RBR4_9ENTE</name>
<dbReference type="PROSITE" id="PS51194">
    <property type="entry name" value="HELICASE_CTER"/>
    <property type="match status" value="1"/>
</dbReference>
<keyword evidence="3" id="KW-0540">Nuclease</keyword>
<dbReference type="InterPro" id="IPR038257">
    <property type="entry name" value="CRISPR-assoc_Cas3_HD_sf"/>
</dbReference>
<keyword evidence="6" id="KW-0378">Hydrolase</keyword>
<protein>
    <submittedName>
        <fullName evidence="13">CRISPR-associated helicase cas3</fullName>
    </submittedName>
</protein>
<dbReference type="InterPro" id="IPR006483">
    <property type="entry name" value="CRISPR-assoc_Cas3_HD"/>
</dbReference>
<dbReference type="AlphaFoldDB" id="A0A1L8RBR4"/>
<accession>A0A1L8RBR4</accession>
<dbReference type="NCBIfam" id="TIGR01587">
    <property type="entry name" value="cas3_core"/>
    <property type="match status" value="1"/>
</dbReference>
<dbReference type="PANTHER" id="PTHR47962:SF5">
    <property type="entry name" value="ATP-DEPENDENT HELICASE LHR-RELATED"/>
    <property type="match status" value="1"/>
</dbReference>
<keyword evidence="5" id="KW-0547">Nucleotide-binding</keyword>
<evidence type="ECO:0000256" key="4">
    <source>
        <dbReference type="ARBA" id="ARBA00022723"/>
    </source>
</evidence>
<dbReference type="PROSITE" id="PS51192">
    <property type="entry name" value="HELICASE_ATP_BIND_1"/>
    <property type="match status" value="1"/>
</dbReference>
<dbReference type="SMART" id="SM00490">
    <property type="entry name" value="HELICc"/>
    <property type="match status" value="1"/>
</dbReference>
<dbReference type="CDD" id="cd17930">
    <property type="entry name" value="DEXHc_cas3"/>
    <property type="match status" value="1"/>
</dbReference>
<dbReference type="GO" id="GO:0003677">
    <property type="term" value="F:DNA binding"/>
    <property type="evidence" value="ECO:0007669"/>
    <property type="project" value="TreeGrafter"/>
</dbReference>
<dbReference type="GO" id="GO:0051607">
    <property type="term" value="P:defense response to virus"/>
    <property type="evidence" value="ECO:0007669"/>
    <property type="project" value="UniProtKB-KW"/>
</dbReference>
<comment type="caution">
    <text evidence="13">The sequence shown here is derived from an EMBL/GenBank/DDBJ whole genome shotgun (WGS) entry which is preliminary data.</text>
</comment>
<evidence type="ECO:0000256" key="7">
    <source>
        <dbReference type="ARBA" id="ARBA00022806"/>
    </source>
</evidence>
<feature type="domain" description="HD Cas3-type" evidence="12">
    <location>
        <begin position="12"/>
        <end position="207"/>
    </location>
</feature>
<dbReference type="Pfam" id="PF22590">
    <property type="entry name" value="Cas3-like_C_2"/>
    <property type="match status" value="1"/>
</dbReference>
<dbReference type="SUPFAM" id="SSF52540">
    <property type="entry name" value="P-loop containing nucleoside triphosphate hydrolases"/>
    <property type="match status" value="1"/>
</dbReference>
<dbReference type="EMBL" id="JXKH01000015">
    <property type="protein sequence ID" value="OJG17167.1"/>
    <property type="molecule type" value="Genomic_DNA"/>
</dbReference>
<dbReference type="InterPro" id="IPR006474">
    <property type="entry name" value="Helicase_Cas3_CRISPR-ass_core"/>
</dbReference>
<dbReference type="STRING" id="214095.RU97_GL000670"/>
<dbReference type="GO" id="GO:0016887">
    <property type="term" value="F:ATP hydrolysis activity"/>
    <property type="evidence" value="ECO:0007669"/>
    <property type="project" value="TreeGrafter"/>
</dbReference>
<dbReference type="Pfam" id="PF01966">
    <property type="entry name" value="HD"/>
    <property type="match status" value="1"/>
</dbReference>
<dbReference type="PROSITE" id="PS51643">
    <property type="entry name" value="HD_CAS3"/>
    <property type="match status" value="1"/>
</dbReference>
<comment type="similarity">
    <text evidence="2">In the central section; belongs to the CRISPR-associated helicase Cas3 family.</text>
</comment>
<evidence type="ECO:0000313" key="14">
    <source>
        <dbReference type="Proteomes" id="UP000181884"/>
    </source>
</evidence>
<keyword evidence="4" id="KW-0479">Metal-binding</keyword>
<dbReference type="GO" id="GO:0005524">
    <property type="term" value="F:ATP binding"/>
    <property type="evidence" value="ECO:0007669"/>
    <property type="project" value="UniProtKB-KW"/>
</dbReference>
<feature type="domain" description="Helicase C-terminal" evidence="11">
    <location>
        <begin position="479"/>
        <end position="635"/>
    </location>
</feature>
<dbReference type="InterPro" id="IPR014001">
    <property type="entry name" value="Helicase_ATP-bd"/>
</dbReference>
<dbReference type="InterPro" id="IPR027417">
    <property type="entry name" value="P-loop_NTPase"/>
</dbReference>
<dbReference type="Gene3D" id="3.40.50.300">
    <property type="entry name" value="P-loop containing nucleotide triphosphate hydrolases"/>
    <property type="match status" value="2"/>
</dbReference>
<dbReference type="GO" id="GO:0046872">
    <property type="term" value="F:metal ion binding"/>
    <property type="evidence" value="ECO:0007669"/>
    <property type="project" value="UniProtKB-KW"/>
</dbReference>
<dbReference type="NCBIfam" id="TIGR01596">
    <property type="entry name" value="cas3_HD"/>
    <property type="match status" value="1"/>
</dbReference>
<evidence type="ECO:0000259" key="10">
    <source>
        <dbReference type="PROSITE" id="PS51192"/>
    </source>
</evidence>
<keyword evidence="9" id="KW-0051">Antiviral defense</keyword>
<evidence type="ECO:0000256" key="8">
    <source>
        <dbReference type="ARBA" id="ARBA00022840"/>
    </source>
</evidence>
<keyword evidence="7" id="KW-0347">Helicase</keyword>
<evidence type="ECO:0000256" key="1">
    <source>
        <dbReference type="ARBA" id="ARBA00006847"/>
    </source>
</evidence>
<dbReference type="SMART" id="SM00487">
    <property type="entry name" value="DEXDc"/>
    <property type="match status" value="1"/>
</dbReference>
<dbReference type="Proteomes" id="UP000181884">
    <property type="component" value="Unassembled WGS sequence"/>
</dbReference>
<feature type="domain" description="Helicase ATP-binding" evidence="10">
    <location>
        <begin position="273"/>
        <end position="450"/>
    </location>
</feature>
<keyword evidence="8" id="KW-0067">ATP-binding</keyword>
<evidence type="ECO:0000313" key="13">
    <source>
        <dbReference type="EMBL" id="OJG17167.1"/>
    </source>
</evidence>
<dbReference type="InterPro" id="IPR011545">
    <property type="entry name" value="DEAD/DEAH_box_helicase_dom"/>
</dbReference>
<dbReference type="Pfam" id="PF00270">
    <property type="entry name" value="DEAD"/>
    <property type="match status" value="1"/>
</dbReference>
<dbReference type="InterPro" id="IPR001650">
    <property type="entry name" value="Helicase_C-like"/>
</dbReference>
<evidence type="ECO:0000259" key="11">
    <source>
        <dbReference type="PROSITE" id="PS51194"/>
    </source>
</evidence>
<dbReference type="GO" id="GO:0004386">
    <property type="term" value="F:helicase activity"/>
    <property type="evidence" value="ECO:0007669"/>
    <property type="project" value="UniProtKB-KW"/>
</dbReference>
<proteinExistence type="inferred from homology"/>
<dbReference type="InterPro" id="IPR052511">
    <property type="entry name" value="ATP-dep_Helicase"/>
</dbReference>
<organism evidence="13 14">
    <name type="scientific">Enterococcus canis</name>
    <dbReference type="NCBI Taxonomy" id="214095"/>
    <lineage>
        <taxon>Bacteria</taxon>
        <taxon>Bacillati</taxon>
        <taxon>Bacillota</taxon>
        <taxon>Bacilli</taxon>
        <taxon>Lactobacillales</taxon>
        <taxon>Enterococcaceae</taxon>
        <taxon>Enterococcus</taxon>
    </lineage>
</organism>
<dbReference type="SUPFAM" id="SSF109604">
    <property type="entry name" value="HD-domain/PDEase-like"/>
    <property type="match status" value="1"/>
</dbReference>
<dbReference type="CDD" id="cd09641">
    <property type="entry name" value="Cas3''_I"/>
    <property type="match status" value="1"/>
</dbReference>